<keyword evidence="2" id="KW-0809">Transit peptide</keyword>
<dbReference type="AlphaFoldDB" id="A0A9X0ATW1"/>
<comment type="similarity">
    <text evidence="4">Belongs to the GcvT family. CAF17/IBA57 subfamily.</text>
</comment>
<dbReference type="GO" id="GO:0005759">
    <property type="term" value="C:mitochondrial matrix"/>
    <property type="evidence" value="ECO:0007669"/>
    <property type="project" value="UniProtKB-SubCell"/>
</dbReference>
<accession>A0A9X0ATW1</accession>
<evidence type="ECO:0000256" key="1">
    <source>
        <dbReference type="ARBA" id="ARBA00004305"/>
    </source>
</evidence>
<evidence type="ECO:0000256" key="5">
    <source>
        <dbReference type="ARBA" id="ARBA00093637"/>
    </source>
</evidence>
<evidence type="ECO:0000313" key="8">
    <source>
        <dbReference type="EMBL" id="KAJ8068886.1"/>
    </source>
</evidence>
<dbReference type="InterPro" id="IPR017703">
    <property type="entry name" value="YgfZ/GCV_T_CS"/>
</dbReference>
<dbReference type="PANTHER" id="PTHR22602:SF0">
    <property type="entry name" value="TRANSFERASE CAF17, MITOCHONDRIAL-RELATED"/>
    <property type="match status" value="1"/>
</dbReference>
<sequence>MKSISNFLSKRPVSAPANAYICNSCSGRRAIEALPRNRKYSSTSTPVSTQNSTSFPPSIGTPFKLPKKGIARLSTRRLISLRGPDSTKYLQGVITNDIYKEGKKNGFYSAFLNAQGRVLNDVWIYRDVYADLEGGKMIEGDNWLIEVDAKQVEVLATHIKRYRMRAKFDIEIVDEEDKKIYSSWGTKVGIRVIDALERNREKAKQGIVTPDTRAPGMGCRVIVNKGWGMHMDIQDAEVQMQAEDVYRVRRYLIGVPEGQDEILRESALPQESNIDVMGGIDYTKGCYVGQELTIRTHHMGVVRKRIVPIMLVPDGEDMPGLGELKYKGGNLASWLNGGENIKKVGGKRPVGKWLSGLGNLGLGLARLDEMGKWMVEEKEGDGGEEFVVEGKGEEGEVRNIRVRAFPPAWIET</sequence>
<evidence type="ECO:0000313" key="9">
    <source>
        <dbReference type="Proteomes" id="UP001152300"/>
    </source>
</evidence>
<protein>
    <recommendedName>
        <fullName evidence="5">Iron-sulfur cluster assembly factor IBA57 homolog, mitochondrial</fullName>
    </recommendedName>
</protein>
<dbReference type="Gene3D" id="3.30.1360.120">
    <property type="entry name" value="Probable tRNA modification gtpase trme, domain 1"/>
    <property type="match status" value="1"/>
</dbReference>
<keyword evidence="3" id="KW-0496">Mitochondrion</keyword>
<dbReference type="NCBIfam" id="TIGR03317">
    <property type="entry name" value="ygfZ_signature"/>
    <property type="match status" value="1"/>
</dbReference>
<dbReference type="EMBL" id="JAPEIS010000002">
    <property type="protein sequence ID" value="KAJ8068886.1"/>
    <property type="molecule type" value="Genomic_DNA"/>
</dbReference>
<keyword evidence="9" id="KW-1185">Reference proteome</keyword>
<dbReference type="GO" id="GO:0016226">
    <property type="term" value="P:iron-sulfur cluster assembly"/>
    <property type="evidence" value="ECO:0007669"/>
    <property type="project" value="TreeGrafter"/>
</dbReference>
<feature type="region of interest" description="Disordered" evidence="6">
    <location>
        <begin position="36"/>
        <end position="58"/>
    </location>
</feature>
<gene>
    <name evidence="8" type="ORF">OCU04_002570</name>
</gene>
<proteinExistence type="inferred from homology"/>
<dbReference type="PANTHER" id="PTHR22602">
    <property type="entry name" value="TRANSFERASE CAF17, MITOCHONDRIAL-RELATED"/>
    <property type="match status" value="1"/>
</dbReference>
<dbReference type="OrthoDB" id="191995at2759"/>
<evidence type="ECO:0000256" key="6">
    <source>
        <dbReference type="SAM" id="MobiDB-lite"/>
    </source>
</evidence>
<dbReference type="Proteomes" id="UP001152300">
    <property type="component" value="Unassembled WGS sequence"/>
</dbReference>
<evidence type="ECO:0000259" key="7">
    <source>
        <dbReference type="Pfam" id="PF25455"/>
    </source>
</evidence>
<feature type="compositionally biased region" description="Polar residues" evidence="6">
    <location>
        <begin position="40"/>
        <end position="56"/>
    </location>
</feature>
<organism evidence="8 9">
    <name type="scientific">Sclerotinia nivalis</name>
    <dbReference type="NCBI Taxonomy" id="352851"/>
    <lineage>
        <taxon>Eukaryota</taxon>
        <taxon>Fungi</taxon>
        <taxon>Dikarya</taxon>
        <taxon>Ascomycota</taxon>
        <taxon>Pezizomycotina</taxon>
        <taxon>Leotiomycetes</taxon>
        <taxon>Helotiales</taxon>
        <taxon>Sclerotiniaceae</taxon>
        <taxon>Sclerotinia</taxon>
    </lineage>
</organism>
<evidence type="ECO:0000256" key="3">
    <source>
        <dbReference type="ARBA" id="ARBA00023128"/>
    </source>
</evidence>
<comment type="subcellular location">
    <subcellularLocation>
        <location evidence="1">Mitochondrion matrix</location>
    </subcellularLocation>
</comment>
<dbReference type="InterPro" id="IPR027266">
    <property type="entry name" value="TrmE/GcvT-like"/>
</dbReference>
<reference evidence="8" key="1">
    <citation type="submission" date="2022-11" db="EMBL/GenBank/DDBJ databases">
        <title>Genome Resource of Sclerotinia nivalis Strain SnTB1, a Plant Pathogen Isolated from American Ginseng.</title>
        <authorList>
            <person name="Fan S."/>
        </authorList>
    </citation>
    <scope>NUCLEOTIDE SEQUENCE</scope>
    <source>
        <strain evidence="8">SnTB1</strain>
    </source>
</reference>
<dbReference type="SUPFAM" id="SSF103025">
    <property type="entry name" value="Folate-binding domain"/>
    <property type="match status" value="1"/>
</dbReference>
<evidence type="ECO:0000256" key="4">
    <source>
        <dbReference type="ARBA" id="ARBA00093447"/>
    </source>
</evidence>
<dbReference type="InterPro" id="IPR045179">
    <property type="entry name" value="YgfZ/GcvT"/>
</dbReference>
<name>A0A9X0ATW1_9HELO</name>
<comment type="caution">
    <text evidence="8">The sequence shown here is derived from an EMBL/GenBank/DDBJ whole genome shotgun (WGS) entry which is preliminary data.</text>
</comment>
<dbReference type="Pfam" id="PF25455">
    <property type="entry name" value="Beta-barrel_CAF17_C"/>
    <property type="match status" value="1"/>
</dbReference>
<feature type="domain" description="CAF17 C-terminal" evidence="7">
    <location>
        <begin position="303"/>
        <end position="410"/>
    </location>
</feature>
<evidence type="ECO:0000256" key="2">
    <source>
        <dbReference type="ARBA" id="ARBA00022946"/>
    </source>
</evidence>
<dbReference type="InterPro" id="IPR057460">
    <property type="entry name" value="CAF17_C"/>
</dbReference>